<comment type="pathway">
    <text evidence="7">Cell wall biogenesis; peptidoglycan biosynthesis.</text>
</comment>
<keyword evidence="9" id="KW-1185">Reference proteome</keyword>
<dbReference type="InterPro" id="IPR018187">
    <property type="entry name" value="Asp/Glu_racemase_AS_1"/>
</dbReference>
<dbReference type="EMBL" id="CP032125">
    <property type="protein sequence ID" value="AXX98229.1"/>
    <property type="molecule type" value="Genomic_DNA"/>
</dbReference>
<dbReference type="UniPathway" id="UPA00219"/>
<accession>A0A347UHA1</accession>
<reference evidence="8 9" key="1">
    <citation type="submission" date="2018-09" db="EMBL/GenBank/DDBJ databases">
        <title>Profundibacter amoris BAR1 gen. nov., sp. nov., a new member of the Roseobacter clade isolated at Lokis Castle Vent Field on the Arctic Mid-Oceanic Ridge.</title>
        <authorList>
            <person name="Le Moine Bauer S."/>
            <person name="Sjoeberg A.G."/>
            <person name="L'Haridon S."/>
            <person name="Stokke R."/>
            <person name="Roalkvam I."/>
            <person name="Steen I.H."/>
            <person name="Dahle H."/>
        </authorList>
    </citation>
    <scope>NUCLEOTIDE SEQUENCE [LARGE SCALE GENOMIC DNA]</scope>
    <source>
        <strain evidence="8 9">BAR1</strain>
    </source>
</reference>
<evidence type="ECO:0000256" key="7">
    <source>
        <dbReference type="HAMAP-Rule" id="MF_00258"/>
    </source>
</evidence>
<name>A0A347UHA1_9RHOB</name>
<keyword evidence="3 7" id="KW-0133">Cell shape</keyword>
<dbReference type="EC" id="5.1.1.3" evidence="2 7"/>
<evidence type="ECO:0000313" key="9">
    <source>
        <dbReference type="Proteomes" id="UP000261704"/>
    </source>
</evidence>
<dbReference type="HAMAP" id="MF_00258">
    <property type="entry name" value="Glu_racemase"/>
    <property type="match status" value="1"/>
</dbReference>
<dbReference type="PROSITE" id="PS00923">
    <property type="entry name" value="ASP_GLU_RACEMASE_1"/>
    <property type="match status" value="1"/>
</dbReference>
<evidence type="ECO:0000256" key="5">
    <source>
        <dbReference type="ARBA" id="ARBA00023235"/>
    </source>
</evidence>
<evidence type="ECO:0000313" key="8">
    <source>
        <dbReference type="EMBL" id="AXX98229.1"/>
    </source>
</evidence>
<dbReference type="RefSeq" id="WP_118942885.1">
    <property type="nucleotide sequence ID" value="NZ_CP032125.1"/>
</dbReference>
<dbReference type="Pfam" id="PF01177">
    <property type="entry name" value="Asp_Glu_race"/>
    <property type="match status" value="1"/>
</dbReference>
<sequence length="270" mass="28827">MAVGVFDSGLGGLTVLDAVAKRLPDVPFVYFGDNAHAPYGVRDAEDVYALTKAAVARLWDAGCDLVILACNTASAAALRRMQEEGLPDGKRVLGVFVPLIEALTERDWGDNSPPREVAVKHVALFATPATVASRAFQRELAFRAIGVDVEAQACGGVVDAIEEGDEILAEALVRSHVDALKRKMPNPQAAILGCTHYPLMESTFQAALGPDVKVFSQADLVAESLADYLTRHPDMKGEGAESLFLTTGDPGSVSDKATQFLRRKITFQSA</sequence>
<dbReference type="InterPro" id="IPR015942">
    <property type="entry name" value="Asp/Glu/hydantoin_racemase"/>
</dbReference>
<organism evidence="8 9">
    <name type="scientific">Profundibacter amoris</name>
    <dbReference type="NCBI Taxonomy" id="2171755"/>
    <lineage>
        <taxon>Bacteria</taxon>
        <taxon>Pseudomonadati</taxon>
        <taxon>Pseudomonadota</taxon>
        <taxon>Alphaproteobacteria</taxon>
        <taxon>Rhodobacterales</taxon>
        <taxon>Paracoccaceae</taxon>
        <taxon>Profundibacter</taxon>
    </lineage>
</organism>
<dbReference type="Gene3D" id="3.40.50.1860">
    <property type="match status" value="2"/>
</dbReference>
<comment type="similarity">
    <text evidence="7">Belongs to the aspartate/glutamate racemases family.</text>
</comment>
<dbReference type="GO" id="GO:0009252">
    <property type="term" value="P:peptidoglycan biosynthetic process"/>
    <property type="evidence" value="ECO:0007669"/>
    <property type="project" value="UniProtKB-UniRule"/>
</dbReference>
<dbReference type="SUPFAM" id="SSF53681">
    <property type="entry name" value="Aspartate/glutamate racemase"/>
    <property type="match status" value="2"/>
</dbReference>
<dbReference type="AlphaFoldDB" id="A0A347UHA1"/>
<dbReference type="GO" id="GO:0071555">
    <property type="term" value="P:cell wall organization"/>
    <property type="evidence" value="ECO:0007669"/>
    <property type="project" value="UniProtKB-KW"/>
</dbReference>
<comment type="function">
    <text evidence="7">Provides the (R)-glutamate required for cell wall biosynthesis.</text>
</comment>
<feature type="active site" description="Proton donor/acceptor" evidence="7">
    <location>
        <position position="194"/>
    </location>
</feature>
<feature type="binding site" evidence="7">
    <location>
        <begin position="71"/>
        <end position="72"/>
    </location>
    <ligand>
        <name>substrate</name>
    </ligand>
</feature>
<keyword evidence="4 7" id="KW-0573">Peptidoglycan synthesis</keyword>
<evidence type="ECO:0000256" key="1">
    <source>
        <dbReference type="ARBA" id="ARBA00001602"/>
    </source>
</evidence>
<protein>
    <recommendedName>
        <fullName evidence="2 7">Glutamate racemase</fullName>
        <ecNumber evidence="2 7">5.1.1.3</ecNumber>
    </recommendedName>
</protein>
<feature type="binding site" evidence="7">
    <location>
        <begin position="195"/>
        <end position="196"/>
    </location>
    <ligand>
        <name>substrate</name>
    </ligand>
</feature>
<dbReference type="Proteomes" id="UP000261704">
    <property type="component" value="Chromosome"/>
</dbReference>
<evidence type="ECO:0000256" key="3">
    <source>
        <dbReference type="ARBA" id="ARBA00022960"/>
    </source>
</evidence>
<evidence type="ECO:0000256" key="4">
    <source>
        <dbReference type="ARBA" id="ARBA00022984"/>
    </source>
</evidence>
<dbReference type="GO" id="GO:0008881">
    <property type="term" value="F:glutamate racemase activity"/>
    <property type="evidence" value="ECO:0007669"/>
    <property type="project" value="UniProtKB-UniRule"/>
</dbReference>
<keyword evidence="5 7" id="KW-0413">Isomerase</keyword>
<keyword evidence="6 7" id="KW-0961">Cell wall biogenesis/degradation</keyword>
<dbReference type="GO" id="GO:0008360">
    <property type="term" value="P:regulation of cell shape"/>
    <property type="evidence" value="ECO:0007669"/>
    <property type="project" value="UniProtKB-KW"/>
</dbReference>
<feature type="active site" description="Proton donor/acceptor" evidence="7">
    <location>
        <position position="70"/>
    </location>
</feature>
<dbReference type="KEGG" id="pamo:BAR1_09985"/>
<dbReference type="OrthoDB" id="9801055at2"/>
<evidence type="ECO:0000256" key="6">
    <source>
        <dbReference type="ARBA" id="ARBA00023316"/>
    </source>
</evidence>
<dbReference type="PANTHER" id="PTHR21198">
    <property type="entry name" value="GLUTAMATE RACEMASE"/>
    <property type="match status" value="1"/>
</dbReference>
<dbReference type="InterPro" id="IPR001920">
    <property type="entry name" value="Asp/Glu_race"/>
</dbReference>
<gene>
    <name evidence="7" type="primary">murI</name>
    <name evidence="8" type="ORF">BAR1_09985</name>
</gene>
<feature type="binding site" evidence="7">
    <location>
        <begin position="7"/>
        <end position="8"/>
    </location>
    <ligand>
        <name>substrate</name>
    </ligand>
</feature>
<feature type="binding site" evidence="7">
    <location>
        <begin position="39"/>
        <end position="40"/>
    </location>
    <ligand>
        <name>substrate</name>
    </ligand>
</feature>
<dbReference type="PANTHER" id="PTHR21198:SF2">
    <property type="entry name" value="GLUTAMATE RACEMASE"/>
    <property type="match status" value="1"/>
</dbReference>
<comment type="catalytic activity">
    <reaction evidence="1 7">
        <text>L-glutamate = D-glutamate</text>
        <dbReference type="Rhea" id="RHEA:12813"/>
        <dbReference type="ChEBI" id="CHEBI:29985"/>
        <dbReference type="ChEBI" id="CHEBI:29986"/>
        <dbReference type="EC" id="5.1.1.3"/>
    </reaction>
</comment>
<dbReference type="InterPro" id="IPR004391">
    <property type="entry name" value="Glu_race"/>
</dbReference>
<evidence type="ECO:0000256" key="2">
    <source>
        <dbReference type="ARBA" id="ARBA00013090"/>
    </source>
</evidence>
<proteinExistence type="inferred from homology"/>